<sequence length="320" mass="36754">MTGLDNKCLALDEAHDMGINKEVKMAMNGTDPEGLNRLVHYLPYRSRINCNMIRQLKNQHPHTDYDAAHHTSVETNIRCYIEKLSESHAFEVSDCAFLRHLFDEKVASPLVTDDLTTFYSTGEEDFLSYVRCFILGDRSTKAVRKTRNLHTFGEKKRTQVKKQQELKDHKLQIACLRKQVAWSKSNNSAVSSLSQFIPLPRAICDFDGIPNKGAKAVAATFLQKRYPEAFLEKPDRINQGNSTCVIMEGMFMINLTRPLDCHKTFGDYAFFLYKQWVVYAMRFLKASEIHIVFDHPGRHGALPKDIERQRRDCVAGRKSC</sequence>
<dbReference type="EMBL" id="JAIZAY010000004">
    <property type="protein sequence ID" value="KAJ8043226.1"/>
    <property type="molecule type" value="Genomic_DNA"/>
</dbReference>
<dbReference type="PANTHER" id="PTHR47018:SF2">
    <property type="entry name" value="TESMIN_TSO1-LIKE CXC DOMAIN-CONTAINING PROTEIN"/>
    <property type="match status" value="1"/>
</dbReference>
<protein>
    <submittedName>
        <fullName evidence="1">Uncharacterized protein</fullName>
    </submittedName>
</protein>
<dbReference type="AlphaFoldDB" id="A0A9Q1CD97"/>
<organism evidence="1 2">
    <name type="scientific">Holothuria leucospilota</name>
    <name type="common">Black long sea cucumber</name>
    <name type="synonym">Mertensiothuria leucospilota</name>
    <dbReference type="NCBI Taxonomy" id="206669"/>
    <lineage>
        <taxon>Eukaryota</taxon>
        <taxon>Metazoa</taxon>
        <taxon>Echinodermata</taxon>
        <taxon>Eleutherozoa</taxon>
        <taxon>Echinozoa</taxon>
        <taxon>Holothuroidea</taxon>
        <taxon>Aspidochirotacea</taxon>
        <taxon>Aspidochirotida</taxon>
        <taxon>Holothuriidae</taxon>
        <taxon>Holothuria</taxon>
    </lineage>
</organism>
<reference evidence="1" key="1">
    <citation type="submission" date="2021-10" db="EMBL/GenBank/DDBJ databases">
        <title>Tropical sea cucumber genome reveals ecological adaptation and Cuvierian tubules defense mechanism.</title>
        <authorList>
            <person name="Chen T."/>
        </authorList>
    </citation>
    <scope>NUCLEOTIDE SEQUENCE</scope>
    <source>
        <strain evidence="1">Nanhai2018</strain>
        <tissue evidence="1">Muscle</tissue>
    </source>
</reference>
<dbReference type="OrthoDB" id="10071095at2759"/>
<accession>A0A9Q1CD97</accession>
<keyword evidence="2" id="KW-1185">Reference proteome</keyword>
<name>A0A9Q1CD97_HOLLE</name>
<evidence type="ECO:0000313" key="1">
    <source>
        <dbReference type="EMBL" id="KAJ8043226.1"/>
    </source>
</evidence>
<proteinExistence type="predicted"/>
<gene>
    <name evidence="1" type="ORF">HOLleu_10221</name>
</gene>
<dbReference type="PANTHER" id="PTHR47018">
    <property type="entry name" value="CXC DOMAIN-CONTAINING PROTEIN-RELATED"/>
    <property type="match status" value="1"/>
</dbReference>
<comment type="caution">
    <text evidence="1">The sequence shown here is derived from an EMBL/GenBank/DDBJ whole genome shotgun (WGS) entry which is preliminary data.</text>
</comment>
<dbReference type="Proteomes" id="UP001152320">
    <property type="component" value="Chromosome 4"/>
</dbReference>
<evidence type="ECO:0000313" key="2">
    <source>
        <dbReference type="Proteomes" id="UP001152320"/>
    </source>
</evidence>